<dbReference type="InterPro" id="IPR004150">
    <property type="entry name" value="NAD_DNA_ligase_OB"/>
</dbReference>
<dbReference type="PIRSF" id="PIRSF001604">
    <property type="entry name" value="LigA"/>
    <property type="match status" value="1"/>
</dbReference>
<dbReference type="InterPro" id="IPR012340">
    <property type="entry name" value="NA-bd_OB-fold"/>
</dbReference>
<dbReference type="InterPro" id="IPR013839">
    <property type="entry name" value="DNAligase_adenylation"/>
</dbReference>
<keyword evidence="10" id="KW-1185">Reference proteome</keyword>
<dbReference type="KEGG" id="eor:NARRFE1_00610"/>
<keyword evidence="5" id="KW-0520">NAD</keyword>
<dbReference type="NCBIfam" id="NF005932">
    <property type="entry name" value="PRK07956.1"/>
    <property type="match status" value="1"/>
</dbReference>
<keyword evidence="3" id="KW-0235">DNA replication</keyword>
<evidence type="ECO:0000256" key="7">
    <source>
        <dbReference type="ARBA" id="ARBA00034005"/>
    </source>
</evidence>
<dbReference type="Proteomes" id="UP000289537">
    <property type="component" value="Chromosome"/>
</dbReference>
<proteinExistence type="predicted"/>
<dbReference type="InterPro" id="IPR010994">
    <property type="entry name" value="RuvA_2-like"/>
</dbReference>
<gene>
    <name evidence="9" type="primary">ligA</name>
    <name evidence="9" type="ORF">NARRFE1_00610</name>
</gene>
<dbReference type="EC" id="6.5.1.2" evidence="1"/>
<evidence type="ECO:0000256" key="1">
    <source>
        <dbReference type="ARBA" id="ARBA00012722"/>
    </source>
</evidence>
<evidence type="ECO:0000256" key="2">
    <source>
        <dbReference type="ARBA" id="ARBA00022598"/>
    </source>
</evidence>
<dbReference type="RefSeq" id="WP_148708363.1">
    <property type="nucleotide sequence ID" value="NZ_AP018161.1"/>
</dbReference>
<dbReference type="SUPFAM" id="SSF47781">
    <property type="entry name" value="RuvA domain 2-like"/>
    <property type="match status" value="1"/>
</dbReference>
<dbReference type="PROSITE" id="PS01055">
    <property type="entry name" value="DNA_LIGASE_N1"/>
    <property type="match status" value="1"/>
</dbReference>
<evidence type="ECO:0000256" key="5">
    <source>
        <dbReference type="ARBA" id="ARBA00023027"/>
    </source>
</evidence>
<evidence type="ECO:0000313" key="10">
    <source>
        <dbReference type="Proteomes" id="UP000289537"/>
    </source>
</evidence>
<dbReference type="GO" id="GO:0006281">
    <property type="term" value="P:DNA repair"/>
    <property type="evidence" value="ECO:0007669"/>
    <property type="project" value="UniProtKB-KW"/>
</dbReference>
<evidence type="ECO:0000256" key="6">
    <source>
        <dbReference type="ARBA" id="ARBA00023204"/>
    </source>
</evidence>
<evidence type="ECO:0000256" key="4">
    <source>
        <dbReference type="ARBA" id="ARBA00022763"/>
    </source>
</evidence>
<dbReference type="GO" id="GO:0003911">
    <property type="term" value="F:DNA ligase (NAD+) activity"/>
    <property type="evidence" value="ECO:0007669"/>
    <property type="project" value="UniProtKB-EC"/>
</dbReference>
<organism evidence="9 10">
    <name type="scientific">endosymbiont of Rhynchophorus ferrugineus</name>
    <dbReference type="NCBI Taxonomy" id="1972133"/>
    <lineage>
        <taxon>Bacteria</taxon>
        <taxon>Pseudomonadati</taxon>
        <taxon>Pseudomonadota</taxon>
        <taxon>Gammaproteobacteria</taxon>
        <taxon>Candidatus Nardonella</taxon>
    </lineage>
</organism>
<dbReference type="SUPFAM" id="SSF56091">
    <property type="entry name" value="DNA ligase/mRNA capping enzyme, catalytic domain"/>
    <property type="match status" value="1"/>
</dbReference>
<name>A0A2Z5TIA7_9GAMM</name>
<evidence type="ECO:0000313" key="9">
    <source>
        <dbReference type="EMBL" id="BBA85012.1"/>
    </source>
</evidence>
<dbReference type="InterPro" id="IPR013840">
    <property type="entry name" value="DNAligase_N"/>
</dbReference>
<dbReference type="Gene3D" id="3.30.470.30">
    <property type="entry name" value="DNA ligase/mRNA capping enzyme"/>
    <property type="match status" value="1"/>
</dbReference>
<dbReference type="InterPro" id="IPR018239">
    <property type="entry name" value="DNA_ligase_AS"/>
</dbReference>
<evidence type="ECO:0000259" key="8">
    <source>
        <dbReference type="SMART" id="SM00532"/>
    </source>
</evidence>
<keyword evidence="4" id="KW-0227">DNA damage</keyword>
<comment type="catalytic activity">
    <reaction evidence="7">
        <text>NAD(+) + (deoxyribonucleotide)n-3'-hydroxyl + 5'-phospho-(deoxyribonucleotide)m = (deoxyribonucleotide)n+m + AMP + beta-nicotinamide D-nucleotide.</text>
        <dbReference type="EC" id="6.5.1.2"/>
    </reaction>
</comment>
<keyword evidence="2 9" id="KW-0436">Ligase</keyword>
<evidence type="ECO:0000256" key="3">
    <source>
        <dbReference type="ARBA" id="ARBA00022705"/>
    </source>
</evidence>
<dbReference type="Gene3D" id="2.40.50.140">
    <property type="entry name" value="Nucleic acid-binding proteins"/>
    <property type="match status" value="1"/>
</dbReference>
<dbReference type="Gene3D" id="1.10.150.20">
    <property type="entry name" value="5' to 3' exonuclease, C-terminal subdomain"/>
    <property type="match status" value="2"/>
</dbReference>
<dbReference type="AlphaFoldDB" id="A0A2Z5TIA7"/>
<dbReference type="InterPro" id="IPR001679">
    <property type="entry name" value="DNA_ligase"/>
</dbReference>
<dbReference type="Pfam" id="PF03120">
    <property type="entry name" value="OB_DNA_ligase"/>
    <property type="match status" value="1"/>
</dbReference>
<accession>A0A2Z5TIA7</accession>
<dbReference type="GO" id="GO:0006260">
    <property type="term" value="P:DNA replication"/>
    <property type="evidence" value="ECO:0007669"/>
    <property type="project" value="UniProtKB-KW"/>
</dbReference>
<reference evidence="9 10" key="1">
    <citation type="journal article" date="2017" name="Proc. Natl. Acad. Sci. U.S.A.">
        <title>Small genome symbiont underlies cuticle hardness in beetles.</title>
        <authorList>
            <person name="Anbutsu H."/>
            <person name="Moriyama M."/>
            <person name="Nikoh N."/>
            <person name="Hosokawa T."/>
            <person name="Futahashi R."/>
            <person name="Tanahashi M."/>
            <person name="Meng X.Y."/>
            <person name="Kuriwada T."/>
            <person name="Mori N."/>
            <person name="Oshima K."/>
            <person name="Hattori M."/>
            <person name="Fujie M."/>
            <person name="Satoh N."/>
            <person name="Maeda T."/>
            <person name="Shigenobu S."/>
            <person name="Koga R."/>
            <person name="Fukatsu T."/>
        </authorList>
    </citation>
    <scope>NUCLEOTIDE SEQUENCE [LARGE SCALE GENOMIC DNA]</scope>
    <source>
        <strain evidence="9">NARRFE1</strain>
    </source>
</reference>
<protein>
    <recommendedName>
        <fullName evidence="1">DNA ligase (NAD(+))</fullName>
        <ecNumber evidence="1">6.5.1.2</ecNumber>
    </recommendedName>
</protein>
<dbReference type="OrthoDB" id="9759736at2"/>
<dbReference type="SUPFAM" id="SSF50249">
    <property type="entry name" value="Nucleic acid-binding proteins"/>
    <property type="match status" value="1"/>
</dbReference>
<dbReference type="SMART" id="SM00532">
    <property type="entry name" value="LIGANc"/>
    <property type="match status" value="1"/>
</dbReference>
<sequence>MNNISNNYISKLIKKIKELNYYYYIKNISIIPNKKYDILINKLYYIEKKYPHLFKKYTPLLNINKCINNNKKKYHIIPMLSIKSTYNINYIFNFFNKIKKNIKTNKIELCCELKIDGIAVNLIYKNGKLIEALTRGNGFIGENIINNINKINSIPKYIKYYKNSLIEIRGEIFIYKNDLIEINNISNKKFSNERNAASSLIRKKKNDLLKKYLRFICHGIGYYNELNINKYSNVINFMRSNKFNINNYKIINKYKYLKKYIHNIINNRNNIKYPIDGIVIKINSINIQNMLGSNYYYPKYILAYKFNINNIVSKITNINLNINKYGNIIPVANIDNILINGIIINKINLYNINYILKNKININSIIYLNIIGEMIPKITNVINNKNIIKFKINNICYSCKKKLYINNNEYICNNKYYLCKSKFISNLKNFISEKAFNIRNIGEKLINKIIDKKIINKNYDIFKIKIEDLLKENFNINESIKIIKSIKNSKNIDIKNFIYSLNIKNVGIITSNYISENINNIYDLFYIKDNNNLFKNKKIKNNIINNIKIFFNKEENLEEIKNIINLGIKINYINTNMGCTGIEPVTN</sequence>
<feature type="domain" description="NAD-dependent DNA ligase N-terminal" evidence="8">
    <location>
        <begin position="4"/>
        <end position="435"/>
    </location>
</feature>
<keyword evidence="6" id="KW-0234">DNA repair</keyword>
<dbReference type="EMBL" id="AP018161">
    <property type="protein sequence ID" value="BBA85012.1"/>
    <property type="molecule type" value="Genomic_DNA"/>
</dbReference>
<dbReference type="Gene3D" id="1.10.287.610">
    <property type="entry name" value="Helix hairpin bin"/>
    <property type="match status" value="1"/>
</dbReference>
<dbReference type="Pfam" id="PF01653">
    <property type="entry name" value="DNA_ligase_aden"/>
    <property type="match status" value="1"/>
</dbReference>